<evidence type="ECO:0000256" key="1">
    <source>
        <dbReference type="SAM" id="SignalP"/>
    </source>
</evidence>
<dbReference type="OrthoDB" id="2612908at2759"/>
<feature type="domain" description="Ribonuclease H1 N-terminal" evidence="2">
    <location>
        <begin position="37"/>
        <end position="78"/>
    </location>
</feature>
<evidence type="ECO:0000313" key="4">
    <source>
        <dbReference type="Proteomes" id="UP000027195"/>
    </source>
</evidence>
<dbReference type="SUPFAM" id="SSF55658">
    <property type="entry name" value="L9 N-domain-like"/>
    <property type="match status" value="1"/>
</dbReference>
<dbReference type="AlphaFoldDB" id="A0A067N378"/>
<dbReference type="InParanoid" id="A0A067N378"/>
<dbReference type="HOGENOM" id="CLU_1049689_0_0_1"/>
<dbReference type="InterPro" id="IPR011320">
    <property type="entry name" value="RNase_H1_N"/>
</dbReference>
<dbReference type="Proteomes" id="UP000027195">
    <property type="component" value="Unassembled WGS sequence"/>
</dbReference>
<sequence length="265" mass="28882">MPNPAVLNAIILASNVALVSCSGGEKMEGNQMEEHRPYWAVSWGRVPGIYRTWEEAARQVLCFSGAVHHRCKSLSEALATLRAYSTPRPPHIPVLNGGISRAINLVHPATEQAPAQSPSSSTLSLLFPTNASLSEFDTLSESDALSTLKSLSLSNPLRDMDPTETIHHTIRNIRGITRLVTIAEHEYESTHRGGDFEPPELPGLGFFASTYVRAQGFDFASTRYICELYADHQDSGGDFVAALATRGMPISEAQFIWTLIGMGKA</sequence>
<feature type="chain" id="PRO_5001646187" description="Ribonuclease H1 N-terminal domain-containing protein" evidence="1">
    <location>
        <begin position="22"/>
        <end position="265"/>
    </location>
</feature>
<evidence type="ECO:0000259" key="2">
    <source>
        <dbReference type="Pfam" id="PF01693"/>
    </source>
</evidence>
<accession>A0A067N378</accession>
<organism evidence="3 4">
    <name type="scientific">Botryobasidium botryosum (strain FD-172 SS1)</name>
    <dbReference type="NCBI Taxonomy" id="930990"/>
    <lineage>
        <taxon>Eukaryota</taxon>
        <taxon>Fungi</taxon>
        <taxon>Dikarya</taxon>
        <taxon>Basidiomycota</taxon>
        <taxon>Agaricomycotina</taxon>
        <taxon>Agaricomycetes</taxon>
        <taxon>Cantharellales</taxon>
        <taxon>Botryobasidiaceae</taxon>
        <taxon>Botryobasidium</taxon>
    </lineage>
</organism>
<dbReference type="InterPro" id="IPR009027">
    <property type="entry name" value="Ribosomal_bL9/RNase_H1_N"/>
</dbReference>
<proteinExistence type="predicted"/>
<protein>
    <recommendedName>
        <fullName evidence="2">Ribonuclease H1 N-terminal domain-containing protein</fullName>
    </recommendedName>
</protein>
<dbReference type="EMBL" id="KL198021">
    <property type="protein sequence ID" value="KDQ18597.1"/>
    <property type="molecule type" value="Genomic_DNA"/>
</dbReference>
<dbReference type="InterPro" id="IPR037056">
    <property type="entry name" value="RNase_H1_N_sf"/>
</dbReference>
<keyword evidence="4" id="KW-1185">Reference proteome</keyword>
<name>A0A067N378_BOTB1</name>
<feature type="signal peptide" evidence="1">
    <location>
        <begin position="1"/>
        <end position="21"/>
    </location>
</feature>
<dbReference type="Pfam" id="PF01693">
    <property type="entry name" value="Cauli_VI"/>
    <property type="match status" value="1"/>
</dbReference>
<reference evidence="4" key="1">
    <citation type="journal article" date="2014" name="Proc. Natl. Acad. Sci. U.S.A.">
        <title>Extensive sampling of basidiomycete genomes demonstrates inadequacy of the white-rot/brown-rot paradigm for wood decay fungi.</title>
        <authorList>
            <person name="Riley R."/>
            <person name="Salamov A.A."/>
            <person name="Brown D.W."/>
            <person name="Nagy L.G."/>
            <person name="Floudas D."/>
            <person name="Held B.W."/>
            <person name="Levasseur A."/>
            <person name="Lombard V."/>
            <person name="Morin E."/>
            <person name="Otillar R."/>
            <person name="Lindquist E.A."/>
            <person name="Sun H."/>
            <person name="LaButti K.M."/>
            <person name="Schmutz J."/>
            <person name="Jabbour D."/>
            <person name="Luo H."/>
            <person name="Baker S.E."/>
            <person name="Pisabarro A.G."/>
            <person name="Walton J.D."/>
            <person name="Blanchette R.A."/>
            <person name="Henrissat B."/>
            <person name="Martin F."/>
            <person name="Cullen D."/>
            <person name="Hibbett D.S."/>
            <person name="Grigoriev I.V."/>
        </authorList>
    </citation>
    <scope>NUCLEOTIDE SEQUENCE [LARGE SCALE GENOMIC DNA]</scope>
    <source>
        <strain evidence="4">FD-172 SS1</strain>
    </source>
</reference>
<dbReference type="Gene3D" id="3.40.970.10">
    <property type="entry name" value="Ribonuclease H1, N-terminal domain"/>
    <property type="match status" value="1"/>
</dbReference>
<gene>
    <name evidence="3" type="ORF">BOTBODRAFT_42240</name>
</gene>
<keyword evidence="1" id="KW-0732">Signal</keyword>
<evidence type="ECO:0000313" key="3">
    <source>
        <dbReference type="EMBL" id="KDQ18597.1"/>
    </source>
</evidence>